<feature type="domain" description="Macroglobulin" evidence="1">
    <location>
        <begin position="41"/>
        <end position="129"/>
    </location>
</feature>
<gene>
    <name evidence="2" type="ORF">F3F94_11780</name>
</gene>
<dbReference type="InterPro" id="IPR002890">
    <property type="entry name" value="MG2"/>
</dbReference>
<accession>A0A641MVC6</accession>
<evidence type="ECO:0000259" key="1">
    <source>
        <dbReference type="Pfam" id="PF01835"/>
    </source>
</evidence>
<sequence>MKTCIYLIFSLYAICIQAQDIYNNLNQKFTQYLIKTLPENIYVQTDKPYYVVEDTIWTKAFVVNAQLLQPSPSNFVYVELINQQNEVLNRIKLKKDSAGFQGYIKLNEHILAGEYALRAYTNWMRNEVPEYFFQKNITIERVKQTPQLLTIKYIPIEKD</sequence>
<name>A0A641MVC6_9BACE</name>
<dbReference type="RefSeq" id="WP_368124764.1">
    <property type="nucleotide sequence ID" value="NZ_JBCODD010000004.1"/>
</dbReference>
<dbReference type="Gene3D" id="2.60.40.1930">
    <property type="match status" value="1"/>
</dbReference>
<dbReference type="Pfam" id="PF01835">
    <property type="entry name" value="MG2"/>
    <property type="match status" value="1"/>
</dbReference>
<reference evidence="2" key="1">
    <citation type="journal article" date="2019" name="Nat. Med.">
        <title>A library of human gut bacterial isolates paired with longitudinal multiomics data enables mechanistic microbiome research.</title>
        <authorList>
            <person name="Poyet M."/>
            <person name="Groussin M."/>
            <person name="Gibbons S.M."/>
            <person name="Avila-Pacheco J."/>
            <person name="Jiang X."/>
            <person name="Kearney S.M."/>
            <person name="Perrotta A.R."/>
            <person name="Berdy B."/>
            <person name="Zhao S."/>
            <person name="Lieberman T.D."/>
            <person name="Swanson P.K."/>
            <person name="Smith M."/>
            <person name="Roesemann S."/>
            <person name="Alexander J.E."/>
            <person name="Rich S.A."/>
            <person name="Livny J."/>
            <person name="Vlamakis H."/>
            <person name="Clish C."/>
            <person name="Bullock K."/>
            <person name="Deik A."/>
            <person name="Scott J."/>
            <person name="Pierce K.A."/>
            <person name="Xavier R.J."/>
            <person name="Alm E.J."/>
        </authorList>
    </citation>
    <scope>NUCLEOTIDE SEQUENCE</scope>
    <source>
        <strain evidence="2">BIOML-A21</strain>
    </source>
</reference>
<proteinExistence type="predicted"/>
<evidence type="ECO:0000313" key="2">
    <source>
        <dbReference type="EMBL" id="KAA3717600.1"/>
    </source>
</evidence>
<dbReference type="EMBL" id="VWMU01000067">
    <property type="protein sequence ID" value="KAA3717600.1"/>
    <property type="molecule type" value="Genomic_DNA"/>
</dbReference>
<feature type="non-terminal residue" evidence="2">
    <location>
        <position position="159"/>
    </location>
</feature>
<comment type="caution">
    <text evidence="2">The sequence shown here is derived from an EMBL/GenBank/DDBJ whole genome shotgun (WGS) entry which is preliminary data.</text>
</comment>
<dbReference type="AlphaFoldDB" id="A0A641MVC6"/>
<protein>
    <recommendedName>
        <fullName evidence="1">Macroglobulin domain-containing protein</fullName>
    </recommendedName>
</protein>
<organism evidence="2">
    <name type="scientific">Bacteroides salyersiae</name>
    <dbReference type="NCBI Taxonomy" id="291644"/>
    <lineage>
        <taxon>Bacteria</taxon>
        <taxon>Pseudomonadati</taxon>
        <taxon>Bacteroidota</taxon>
        <taxon>Bacteroidia</taxon>
        <taxon>Bacteroidales</taxon>
        <taxon>Bacteroidaceae</taxon>
        <taxon>Bacteroides</taxon>
    </lineage>
</organism>
<dbReference type="GO" id="GO:0004866">
    <property type="term" value="F:endopeptidase inhibitor activity"/>
    <property type="evidence" value="ECO:0007669"/>
    <property type="project" value="InterPro"/>
</dbReference>